<dbReference type="PROSITE" id="PS52019">
    <property type="entry name" value="PKS_MFAS_DH"/>
    <property type="match status" value="1"/>
</dbReference>
<feature type="region of interest" description="C-terminal hotdog fold" evidence="8">
    <location>
        <begin position="1095"/>
        <end position="1253"/>
    </location>
</feature>
<gene>
    <name evidence="12" type="ORF">BDV29DRAFT_154222</name>
</gene>
<evidence type="ECO:0000256" key="5">
    <source>
        <dbReference type="ARBA" id="ARBA00023002"/>
    </source>
</evidence>
<dbReference type="SUPFAM" id="SSF50129">
    <property type="entry name" value="GroES-like"/>
    <property type="match status" value="1"/>
</dbReference>
<accession>A0A5N5X8A0</accession>
<dbReference type="InterPro" id="IPR016039">
    <property type="entry name" value="Thiolase-like"/>
</dbReference>
<proteinExistence type="predicted"/>
<organism evidence="12 13">
    <name type="scientific">Aspergillus leporis</name>
    <dbReference type="NCBI Taxonomy" id="41062"/>
    <lineage>
        <taxon>Eukaryota</taxon>
        <taxon>Fungi</taxon>
        <taxon>Dikarya</taxon>
        <taxon>Ascomycota</taxon>
        <taxon>Pezizomycotina</taxon>
        <taxon>Eurotiomycetes</taxon>
        <taxon>Eurotiomycetidae</taxon>
        <taxon>Eurotiales</taxon>
        <taxon>Aspergillaceae</taxon>
        <taxon>Aspergillus</taxon>
        <taxon>Aspergillus subgen. Circumdati</taxon>
    </lineage>
</organism>
<dbReference type="GO" id="GO:0044550">
    <property type="term" value="P:secondary metabolite biosynthetic process"/>
    <property type="evidence" value="ECO:0007669"/>
    <property type="project" value="TreeGrafter"/>
</dbReference>
<dbReference type="FunFam" id="3.40.50.720:FF:000209">
    <property type="entry name" value="Polyketide synthase Pks12"/>
    <property type="match status" value="1"/>
</dbReference>
<evidence type="ECO:0000256" key="1">
    <source>
        <dbReference type="ARBA" id="ARBA00022450"/>
    </source>
</evidence>
<dbReference type="Gene3D" id="3.40.50.720">
    <property type="entry name" value="NAD(P)-binding Rossmann-like Domain"/>
    <property type="match status" value="2"/>
</dbReference>
<evidence type="ECO:0000313" key="13">
    <source>
        <dbReference type="Proteomes" id="UP000326565"/>
    </source>
</evidence>
<dbReference type="Gene3D" id="3.30.70.3290">
    <property type="match status" value="1"/>
</dbReference>
<dbReference type="InterPro" id="IPR049900">
    <property type="entry name" value="PKS_mFAS_DH"/>
</dbReference>
<dbReference type="Gene3D" id="3.40.47.10">
    <property type="match status" value="1"/>
</dbReference>
<dbReference type="InterPro" id="IPR013968">
    <property type="entry name" value="PKS_KR"/>
</dbReference>
<dbReference type="GO" id="GO:0004315">
    <property type="term" value="F:3-oxoacyl-[acyl-carrier-protein] synthase activity"/>
    <property type="evidence" value="ECO:0007669"/>
    <property type="project" value="InterPro"/>
</dbReference>
<evidence type="ECO:0000259" key="10">
    <source>
        <dbReference type="PROSITE" id="PS52004"/>
    </source>
</evidence>
<feature type="domain" description="PKS/mFAS DH" evidence="11">
    <location>
        <begin position="930"/>
        <end position="1253"/>
    </location>
</feature>
<dbReference type="InterPro" id="IPR001227">
    <property type="entry name" value="Ac_transferase_dom_sf"/>
</dbReference>
<dbReference type="InterPro" id="IPR049552">
    <property type="entry name" value="PKS_DH_N"/>
</dbReference>
<dbReference type="PANTHER" id="PTHR43775">
    <property type="entry name" value="FATTY ACID SYNTHASE"/>
    <property type="match status" value="1"/>
</dbReference>
<dbReference type="InterPro" id="IPR014030">
    <property type="entry name" value="Ketoacyl_synth_N"/>
</dbReference>
<dbReference type="Pfam" id="PF16197">
    <property type="entry name" value="KAsynt_C_assoc"/>
    <property type="match status" value="1"/>
</dbReference>
<dbReference type="Gene3D" id="3.40.50.150">
    <property type="entry name" value="Vaccinia Virus protein VP39"/>
    <property type="match status" value="1"/>
</dbReference>
<dbReference type="GO" id="GO:1901336">
    <property type="term" value="P:lactone biosynthetic process"/>
    <property type="evidence" value="ECO:0007669"/>
    <property type="project" value="UniProtKB-ARBA"/>
</dbReference>
<dbReference type="GO" id="GO:0006633">
    <property type="term" value="P:fatty acid biosynthetic process"/>
    <property type="evidence" value="ECO:0007669"/>
    <property type="project" value="InterPro"/>
</dbReference>
<dbReference type="Pfam" id="PF00550">
    <property type="entry name" value="PP-binding"/>
    <property type="match status" value="1"/>
</dbReference>
<dbReference type="Proteomes" id="UP000326565">
    <property type="component" value="Unassembled WGS sequence"/>
</dbReference>
<dbReference type="CDD" id="cd02440">
    <property type="entry name" value="AdoMet_MTases"/>
    <property type="match status" value="1"/>
</dbReference>
<evidence type="ECO:0000256" key="4">
    <source>
        <dbReference type="ARBA" id="ARBA00022857"/>
    </source>
</evidence>
<dbReference type="Pfam" id="PF08659">
    <property type="entry name" value="KR"/>
    <property type="match status" value="1"/>
</dbReference>
<name>A0A5N5X8A0_9EURO</name>
<dbReference type="InterPro" id="IPR009081">
    <property type="entry name" value="PP-bd_ACP"/>
</dbReference>
<evidence type="ECO:0000256" key="6">
    <source>
        <dbReference type="ARBA" id="ARBA00023268"/>
    </source>
</evidence>
<dbReference type="InterPro" id="IPR011032">
    <property type="entry name" value="GroES-like_sf"/>
</dbReference>
<dbReference type="Gene3D" id="3.10.129.110">
    <property type="entry name" value="Polyketide synthase dehydratase"/>
    <property type="match status" value="1"/>
</dbReference>
<reference evidence="12 13" key="1">
    <citation type="submission" date="2019-04" db="EMBL/GenBank/DDBJ databases">
        <title>Friends and foes A comparative genomics study of 23 Aspergillus species from section Flavi.</title>
        <authorList>
            <consortium name="DOE Joint Genome Institute"/>
            <person name="Kjaerbolling I."/>
            <person name="Vesth T."/>
            <person name="Frisvad J.C."/>
            <person name="Nybo J.L."/>
            <person name="Theobald S."/>
            <person name="Kildgaard S."/>
            <person name="Isbrandt T."/>
            <person name="Kuo A."/>
            <person name="Sato A."/>
            <person name="Lyhne E.K."/>
            <person name="Kogle M.E."/>
            <person name="Wiebenga A."/>
            <person name="Kun R.S."/>
            <person name="Lubbers R.J."/>
            <person name="Makela M.R."/>
            <person name="Barry K."/>
            <person name="Chovatia M."/>
            <person name="Clum A."/>
            <person name="Daum C."/>
            <person name="Haridas S."/>
            <person name="He G."/>
            <person name="LaButti K."/>
            <person name="Lipzen A."/>
            <person name="Mondo S."/>
            <person name="Riley R."/>
            <person name="Salamov A."/>
            <person name="Simmons B.A."/>
            <person name="Magnuson J.K."/>
            <person name="Henrissat B."/>
            <person name="Mortensen U.H."/>
            <person name="Larsen T.O."/>
            <person name="Devries R.P."/>
            <person name="Grigoriev I.V."/>
            <person name="Machida M."/>
            <person name="Baker S.E."/>
            <person name="Andersen M.R."/>
        </authorList>
    </citation>
    <scope>NUCLEOTIDE SEQUENCE [LARGE SCALE GENOMIC DNA]</scope>
    <source>
        <strain evidence="12 13">CBS 151.66</strain>
    </source>
</reference>
<keyword evidence="5" id="KW-0560">Oxidoreductase</keyword>
<dbReference type="InterPro" id="IPR016035">
    <property type="entry name" value="Acyl_Trfase/lysoPLipase"/>
</dbReference>
<dbReference type="SUPFAM" id="SSF53901">
    <property type="entry name" value="Thiolase-like"/>
    <property type="match status" value="1"/>
</dbReference>
<evidence type="ECO:0000256" key="2">
    <source>
        <dbReference type="ARBA" id="ARBA00022553"/>
    </source>
</evidence>
<dbReference type="SMART" id="SM00827">
    <property type="entry name" value="PKS_AT"/>
    <property type="match status" value="1"/>
</dbReference>
<dbReference type="InterPro" id="IPR020806">
    <property type="entry name" value="PKS_PP-bd"/>
</dbReference>
<dbReference type="Pfam" id="PF00698">
    <property type="entry name" value="Acyl_transf_1"/>
    <property type="match status" value="1"/>
</dbReference>
<evidence type="ECO:0000259" key="9">
    <source>
        <dbReference type="PROSITE" id="PS50075"/>
    </source>
</evidence>
<dbReference type="PANTHER" id="PTHR43775:SF29">
    <property type="entry name" value="ASPERFURANONE POLYKETIDE SYNTHASE AFOG-RELATED"/>
    <property type="match status" value="1"/>
</dbReference>
<dbReference type="InterPro" id="IPR014031">
    <property type="entry name" value="Ketoacyl_synth_C"/>
</dbReference>
<dbReference type="InterPro" id="IPR013154">
    <property type="entry name" value="ADH-like_N"/>
</dbReference>
<sequence length="2543" mass="278487">MDYYQNTSNIDIAIVGLGYRLPGGVDDDRKLWDFCSEARCAAGPIPMARFNADGFYHPYQPKAGHFNVRGASFLEEDVATFDAPFFSISEAEAKAMDPQHRLLLECAFVALENAGIPIEKVTGRKDVGVFAGGSKSEYEIYMSGDIYQESQYGATGNATCMFANRLSYFFGLRGPSQTIDTACSSSLVALHNAVESIKRGECSCSIVGGSFLQISPSVMALMSSLGALGDEGKSFSFDHRADGYGRGEGGVCIILKSLEAAKASGDRIRAVIRRSGINHSGHSHGITNPDMTAQVQLMSQVYQSAGLDPCETDFVESHGTGTKRGDPIEAGSVAQVFSTNRSPDNPVYIGSAKSNFGHLEGASGILSVIKCVLMLERGMILPNANFEKPNPDIDLHLLKLKVPTQCVPWPRRPIKRASVNNFGFGGTNAHIILEEAPVKSVDLNTASDPNTHDPCPRLYVLSAKDERALSNYIPSLIKYIGNATVDERRFMTDLSYTLRCRRSRFGRQLGMVASTPGELVQNLQDPPKIGRLSTSPNLQFVFTGQGAQWPQMGLSLMKYGAFAERIFEAEIYLKELGATWSLIDELARPPDLSRIGNATISQPATTALQVALVSLLSSWGVQPSAVCGHSSGEIAAAYAAGILDLRSSVAVAYYRGKAAGDLQHSQTEAGAMMAVGAGADIVEPLLGSLLKGLAMIACYNSPNSVTVSGDIGAINELGPMLDKLGIFHRVLKVDVAYHSHHMPAVGYSYLDNITTIVMKNCSTPGKTRFFSSVNGMTANPTIVQSPWYWLANLISPVQFTKALQAMISSPDPNDGNRPIILVELGPHDALKGPVRQIIQHPQHSKITKMVEYMSTLKRGESESKSMLNTIASLINSGYPVEYSAVTPSTATSSSPLLLTDLPSYCFNKTKRYWQNSRFSEEFAHNTLPWNVLLGHNTPGSIGRGLAFRNVFKLDDIPWLRDHRINGTIIFPMTGYICMAIEAIRVTFQHQSKNISGYRLREIVLNKAFLLSEEATHDIYTIVQPQAQSTRASNSDGWFTFQIISWDASSGFSEHCRGSIAIDSKSSQDTFDGDSVRSLWEARAENLISQAFESLHCEATPETLYHLAELEGLQYGPAFRLLSRIRQGEGFSLGTVRCGDPGSSMPLQYHNQLVIHPTILDAVFHVGFRFRDGHDDGPESLAVSVPNFLQEAYISNDIPQQTGSEIEVLFHDYKGEIMTRTNSASATCFVAGSKSPIMEFRNAKGFEIGKTDIDDPQGNMLNPLEIEWQKHPLLLASGYLEEVVSCVPPIPTELQELRDLEQVSYYLIEEAISVPRLPPAKKHLRQLQSWMEQCVAQVKSSQPKSAQGQWGSLNVIERQQFIEKTCSKTTLGAAIAKIGQQLGDILEETADPLSVLIGKGDLWDIYDESYLFKRSSGQLAQIVGLLSLHNPSLRILEVGAGTGGCTVRVLEELSSIASLGFRFHSYDYTDISPGFFEAAMAKFQKYKARMTFKRFDLSQDPVEQGFSPASYDLVIAADVIHATPDISQSLRHIRELLKPDGVLAMVELAKARPIMFPFATLPGWWSREDGPVVSRSEWKDLLLQSGFTGLDEAITDFPDWQNHFTFLSRAACTSTPLIQPVTVVSDRSPPQILMKNLEHLIQKAGGQFVGHQPMSDACKGRGIFVCLDEIWGPYLATASQEMFDHFRRLICKARGILWVTKPLRRGSLDEPMLDFAFGFARTLSQENAGLKLVVLQLGPEDDTLCTMNIMNVFEHAFITKPGTLETDLEYKVIDGRVHIPRIVPDNKTRGAIEQETTDQPVDGEKLWQAGRSHHLNIGYVGLLNTLHFQPHAITEEDQALAPDEVLFEVKAAGMNFKDVLVALGSVPWEPLGKECSGVVIAAGKAARAQYKVGDSIVALGTGFLSTHVRCNVRNVSKMPKVLNYAEAASIPVVYVTAYESLVNVAHLKRGEKILIHAAAGGVGQAAITVAQWIGAEIFCTVGTAFKKNHIMDVYGIPESHIFSSRSSLFAKGVTLATASYGLDVILNSFSGEALRESWQCLAPFGRFVDIGKRSFLENTYLESAPFDKAVSFHAVDLALLMRNRADYVHRVMAEVMEHVDSGDFQLIQPIQTVPVTDIESCMRTIQAGKHVGKIIVMFDDKQALVKARRPSWEVNPIRQDASYIITGGAGGLGRSLAKWLVGQGATSIVLAARRGSEGVPDPKIQELRELSEANGAEVQFVKCDVGSITDVRKLVEALPRDKPVRGVIHGAMSLKDCMFESSVYTDWEAVLRPKVSGVVNLNQALTNQSLDFFICLSSAAAVMGNIGQASYSASNAVLDSFCRWRHSQGLPAGSINLPAVTGVGYVAETMMKSNHGAETTAEDDMFKWSISEAQVHLLVKVMAATQRFRTSKSQCLIGYPFKPELASRPWAQVPLFSHYQRLCLDNQIAAGDADKATQGPSIMERLASQTGYDAIFAVAFEAVRSKIASIMMIPEDDIAAEKSIMDLGLDSLVAVEFRNWLTKQFDVSLSVVDITNSATVHQLVRAIIERSNLVQGRNSKEGST</sequence>
<dbReference type="InterPro" id="IPR013217">
    <property type="entry name" value="Methyltransf_12"/>
</dbReference>
<dbReference type="InterPro" id="IPR036736">
    <property type="entry name" value="ACP-like_sf"/>
</dbReference>
<dbReference type="InterPro" id="IPR020843">
    <property type="entry name" value="ER"/>
</dbReference>
<keyword evidence="2" id="KW-0597">Phosphoprotein</keyword>
<evidence type="ECO:0008006" key="14">
    <source>
        <dbReference type="Google" id="ProtNLM"/>
    </source>
</evidence>
<dbReference type="Pfam" id="PF13602">
    <property type="entry name" value="ADH_zinc_N_2"/>
    <property type="match status" value="1"/>
</dbReference>
<dbReference type="GO" id="GO:0004312">
    <property type="term" value="F:fatty acid synthase activity"/>
    <property type="evidence" value="ECO:0007669"/>
    <property type="project" value="TreeGrafter"/>
</dbReference>
<dbReference type="Pfam" id="PF08240">
    <property type="entry name" value="ADH_N"/>
    <property type="match status" value="1"/>
</dbReference>
<dbReference type="InterPro" id="IPR042104">
    <property type="entry name" value="PKS_dehydratase_sf"/>
</dbReference>
<dbReference type="Gene3D" id="1.10.1200.10">
    <property type="entry name" value="ACP-like"/>
    <property type="match status" value="1"/>
</dbReference>
<dbReference type="Gene3D" id="3.90.180.10">
    <property type="entry name" value="Medium-chain alcohol dehydrogenases, catalytic domain"/>
    <property type="match status" value="1"/>
</dbReference>
<feature type="active site" description="Proton acceptor; for dehydratase activity" evidence="8">
    <location>
        <position position="962"/>
    </location>
</feature>
<dbReference type="PROSITE" id="PS00606">
    <property type="entry name" value="KS3_1"/>
    <property type="match status" value="1"/>
</dbReference>
<dbReference type="SMART" id="SM00822">
    <property type="entry name" value="PKS_KR"/>
    <property type="match status" value="1"/>
</dbReference>
<evidence type="ECO:0000256" key="7">
    <source>
        <dbReference type="ARBA" id="ARBA00023315"/>
    </source>
</evidence>
<evidence type="ECO:0000259" key="11">
    <source>
        <dbReference type="PROSITE" id="PS52019"/>
    </source>
</evidence>
<evidence type="ECO:0000256" key="8">
    <source>
        <dbReference type="PROSITE-ProRule" id="PRU01363"/>
    </source>
</evidence>
<dbReference type="Pfam" id="PF02801">
    <property type="entry name" value="Ketoacyl-synt_C"/>
    <property type="match status" value="1"/>
</dbReference>
<dbReference type="Pfam" id="PF08242">
    <property type="entry name" value="Methyltransf_12"/>
    <property type="match status" value="1"/>
</dbReference>
<keyword evidence="7" id="KW-0012">Acyltransferase</keyword>
<dbReference type="SUPFAM" id="SSF47336">
    <property type="entry name" value="ACP-like"/>
    <property type="match status" value="1"/>
</dbReference>
<dbReference type="CDD" id="cd05195">
    <property type="entry name" value="enoyl_red"/>
    <property type="match status" value="1"/>
</dbReference>
<dbReference type="SMART" id="SM00825">
    <property type="entry name" value="PKS_KS"/>
    <property type="match status" value="1"/>
</dbReference>
<dbReference type="InterPro" id="IPR018201">
    <property type="entry name" value="Ketoacyl_synth_AS"/>
</dbReference>
<dbReference type="GO" id="GO:0016491">
    <property type="term" value="F:oxidoreductase activity"/>
    <property type="evidence" value="ECO:0007669"/>
    <property type="project" value="UniProtKB-KW"/>
</dbReference>
<dbReference type="InterPro" id="IPR029063">
    <property type="entry name" value="SAM-dependent_MTases_sf"/>
</dbReference>
<keyword evidence="3" id="KW-0808">Transferase</keyword>
<evidence type="ECO:0000256" key="3">
    <source>
        <dbReference type="ARBA" id="ARBA00022679"/>
    </source>
</evidence>
<dbReference type="SMART" id="SM00823">
    <property type="entry name" value="PKS_PP"/>
    <property type="match status" value="1"/>
</dbReference>
<dbReference type="Pfam" id="PF14765">
    <property type="entry name" value="PS-DH"/>
    <property type="match status" value="1"/>
</dbReference>
<dbReference type="SMART" id="SM01294">
    <property type="entry name" value="PKS_PP_betabranch"/>
    <property type="match status" value="1"/>
</dbReference>
<dbReference type="InterPro" id="IPR020807">
    <property type="entry name" value="PKS_DH"/>
</dbReference>
<dbReference type="GO" id="GO:0031177">
    <property type="term" value="F:phosphopantetheine binding"/>
    <property type="evidence" value="ECO:0007669"/>
    <property type="project" value="InterPro"/>
</dbReference>
<dbReference type="SUPFAM" id="SSF53335">
    <property type="entry name" value="S-adenosyl-L-methionine-dependent methyltransferases"/>
    <property type="match status" value="1"/>
</dbReference>
<protein>
    <recommendedName>
        <fullName evidence="14">Polyketide synthase</fullName>
    </recommendedName>
</protein>
<dbReference type="InterPro" id="IPR050091">
    <property type="entry name" value="PKS_NRPS_Biosynth_Enz"/>
</dbReference>
<feature type="region of interest" description="N-terminal hotdog fold" evidence="8">
    <location>
        <begin position="930"/>
        <end position="1066"/>
    </location>
</feature>
<feature type="domain" description="Carrier" evidence="9">
    <location>
        <begin position="2453"/>
        <end position="2530"/>
    </location>
</feature>
<dbReference type="SUPFAM" id="SSF51735">
    <property type="entry name" value="NAD(P)-binding Rossmann-fold domains"/>
    <property type="match status" value="2"/>
</dbReference>
<dbReference type="EMBL" id="ML732174">
    <property type="protein sequence ID" value="KAB8076973.1"/>
    <property type="molecule type" value="Genomic_DNA"/>
</dbReference>
<keyword evidence="6" id="KW-0511">Multifunctional enzyme</keyword>
<dbReference type="InterPro" id="IPR020841">
    <property type="entry name" value="PKS_Beta-ketoAc_synthase_dom"/>
</dbReference>
<feature type="domain" description="Ketosynthase family 3 (KS3)" evidence="10">
    <location>
        <begin position="9"/>
        <end position="435"/>
    </location>
</feature>
<dbReference type="InterPro" id="IPR057326">
    <property type="entry name" value="KR_dom"/>
</dbReference>
<dbReference type="OrthoDB" id="329835at2759"/>
<dbReference type="InterPro" id="IPR049551">
    <property type="entry name" value="PKS_DH_C"/>
</dbReference>
<dbReference type="InterPro" id="IPR032821">
    <property type="entry name" value="PKS_assoc"/>
</dbReference>
<dbReference type="SMART" id="SM00826">
    <property type="entry name" value="PKS_DH"/>
    <property type="match status" value="1"/>
</dbReference>
<dbReference type="PROSITE" id="PS52004">
    <property type="entry name" value="KS3_2"/>
    <property type="match status" value="1"/>
</dbReference>
<feature type="active site" description="Proton donor; for dehydratase activity" evidence="8">
    <location>
        <position position="1160"/>
    </location>
</feature>
<dbReference type="SMART" id="SM00829">
    <property type="entry name" value="PKS_ER"/>
    <property type="match status" value="1"/>
</dbReference>
<dbReference type="SUPFAM" id="SSF55048">
    <property type="entry name" value="Probable ACP-binding domain of malonyl-CoA ACP transacylase"/>
    <property type="match status" value="1"/>
</dbReference>
<dbReference type="InterPro" id="IPR016036">
    <property type="entry name" value="Malonyl_transacylase_ACP-bd"/>
</dbReference>
<dbReference type="InterPro" id="IPR014043">
    <property type="entry name" value="Acyl_transferase_dom"/>
</dbReference>
<dbReference type="CDD" id="cd00833">
    <property type="entry name" value="PKS"/>
    <property type="match status" value="1"/>
</dbReference>
<dbReference type="SUPFAM" id="SSF52151">
    <property type="entry name" value="FabD/lysophospholipase-like"/>
    <property type="match status" value="1"/>
</dbReference>
<keyword evidence="4" id="KW-0521">NADP</keyword>
<dbReference type="Gene3D" id="3.40.366.10">
    <property type="entry name" value="Malonyl-Coenzyme A Acyl Carrier Protein, domain 2"/>
    <property type="match status" value="1"/>
</dbReference>
<evidence type="ECO:0000313" key="12">
    <source>
        <dbReference type="EMBL" id="KAB8076973.1"/>
    </source>
</evidence>
<keyword evidence="1" id="KW-0596">Phosphopantetheine</keyword>
<dbReference type="InterPro" id="IPR036291">
    <property type="entry name" value="NAD(P)-bd_dom_sf"/>
</dbReference>
<keyword evidence="13" id="KW-1185">Reference proteome</keyword>
<dbReference type="Pfam" id="PF00109">
    <property type="entry name" value="ketoacyl-synt"/>
    <property type="match status" value="1"/>
</dbReference>
<dbReference type="Pfam" id="PF21089">
    <property type="entry name" value="PKS_DH_N"/>
    <property type="match status" value="1"/>
</dbReference>
<dbReference type="PROSITE" id="PS50075">
    <property type="entry name" value="CARRIER"/>
    <property type="match status" value="1"/>
</dbReference>